<evidence type="ECO:0000313" key="17">
    <source>
        <dbReference type="EMBL" id="KAF5386417.1"/>
    </source>
</evidence>
<dbReference type="Proteomes" id="UP000518752">
    <property type="component" value="Unassembled WGS sequence"/>
</dbReference>
<dbReference type="GO" id="GO:0005886">
    <property type="term" value="C:plasma membrane"/>
    <property type="evidence" value="ECO:0007669"/>
    <property type="project" value="TreeGrafter"/>
</dbReference>
<keyword evidence="4" id="KW-0926">Vacuole</keyword>
<evidence type="ECO:0000256" key="12">
    <source>
        <dbReference type="ARBA" id="ARBA00023180"/>
    </source>
</evidence>
<sequence length="894" mass="99562">MRISSYERLDTEDPSETSTIAGSIQSNHSISKPATYYGDGAFDAPSSDSEAEDDELLEKGPLTPGVAELGSLGNTFGPNPTQKRASNLRFLVTTLVILVSFSGIIGIIAAHTYVGTVYHIPGNRKITMEHIFNGTFAADSSSISWVSEAGDGVFSISTEDYIKLVDLKTNTTSNLVKKADIRDQYGRPLEHWGDWKLSADMKYLLVQADHKKQWRWSSFGNYYIHTISTGDTHPIIPPTDPPTTSYATWSPTGESLAYVDNNDLYILTSPSASTSPIRVTTSGNASLFHGVPDWVYEEEVFSDDYALWWSPDSKKVAFLRFDETAVDEFTFPIYNPTDENDAVIPYTSEVTMKYPKPGYSNPLVSVHVFDLGMFLESDAAVITGFPAAEETLELDWAGRHPVENSIIMEVAWVDDAQLLLKEVNRNADSGSVVFFDLSGTDKSRSHGSVVRKLGKQGEEGDDGWIDSAQNIFPIPKNSKPGLSTAYLDIVPSPDGFNHIALFNPANASTPQFLTSGEWEVSSGIKGVDAKQGIVYFEAANPSSIERHLFSVSFADEMSSEKVLAPTKLTVTELDESAYYETNFSPEAGFYLLSYLGPSIPWQKVVQTGNPEFNYVLTTNDELGNRSTEFEAPTVLYSTIESDGFELNVKEIRPPRMDDSGRTKYAVLFYVYGGPFSQNVHLRYQRDWSDYLACGMQYIIITVDGRGTGFKGRKLRNTVKSNLGYFETIDQINAARIWAAKDYVDPKRIGIWGWSYGGFMSSKVAEADAGIHSLAMAVAPVTSWRLYDSIYTERYMNLPDLNPGGYINASISNVTGFNHIEYLLAHGSGDDNVHFANSAHLLDMFTKAQVRNFRFRMFTDSDHSISRRGAQREVYEYMLEFLEEKWGKGGHRRSW</sequence>
<evidence type="ECO:0008006" key="19">
    <source>
        <dbReference type="Google" id="ProtNLM"/>
    </source>
</evidence>
<dbReference type="AlphaFoldDB" id="A0A8H5HNC2"/>
<dbReference type="PANTHER" id="PTHR11731:SF200">
    <property type="entry name" value="DIPEPTIDYL PEPTIDASE 10, ISOFORM B"/>
    <property type="match status" value="1"/>
</dbReference>
<keyword evidence="10 14" id="KW-1133">Transmembrane helix</keyword>
<dbReference type="InterPro" id="IPR002469">
    <property type="entry name" value="Peptidase_S9B_N"/>
</dbReference>
<feature type="compositionally biased region" description="Basic and acidic residues" evidence="13">
    <location>
        <begin position="1"/>
        <end position="11"/>
    </location>
</feature>
<evidence type="ECO:0000256" key="1">
    <source>
        <dbReference type="ARBA" id="ARBA00004576"/>
    </source>
</evidence>
<feature type="transmembrane region" description="Helical" evidence="14">
    <location>
        <begin position="90"/>
        <end position="114"/>
    </location>
</feature>
<dbReference type="InterPro" id="IPR050278">
    <property type="entry name" value="Serine_Prot_S9B/DPPIV"/>
</dbReference>
<dbReference type="SUPFAM" id="SSF82171">
    <property type="entry name" value="DPP6 N-terminal domain-like"/>
    <property type="match status" value="1"/>
</dbReference>
<evidence type="ECO:0000313" key="18">
    <source>
        <dbReference type="Proteomes" id="UP000518752"/>
    </source>
</evidence>
<evidence type="ECO:0000256" key="10">
    <source>
        <dbReference type="ARBA" id="ARBA00022989"/>
    </source>
</evidence>
<protein>
    <recommendedName>
        <fullName evidence="19">Dipeptidyl aminopeptidase</fullName>
    </recommendedName>
</protein>
<name>A0A8H5HNC2_9AGAR</name>
<keyword evidence="3" id="KW-0031">Aminopeptidase</keyword>
<dbReference type="FunFam" id="3.40.50.1820:FF:000003">
    <property type="entry name" value="Dipeptidyl peptidase 4"/>
    <property type="match status" value="1"/>
</dbReference>
<dbReference type="EMBL" id="JAACJN010000036">
    <property type="protein sequence ID" value="KAF5386417.1"/>
    <property type="molecule type" value="Genomic_DNA"/>
</dbReference>
<accession>A0A8H5HNC2</accession>
<organism evidence="17 18">
    <name type="scientific">Collybiopsis confluens</name>
    <dbReference type="NCBI Taxonomy" id="2823264"/>
    <lineage>
        <taxon>Eukaryota</taxon>
        <taxon>Fungi</taxon>
        <taxon>Dikarya</taxon>
        <taxon>Basidiomycota</taxon>
        <taxon>Agaricomycotina</taxon>
        <taxon>Agaricomycetes</taxon>
        <taxon>Agaricomycetidae</taxon>
        <taxon>Agaricales</taxon>
        <taxon>Marasmiineae</taxon>
        <taxon>Omphalotaceae</taxon>
        <taxon>Collybiopsis</taxon>
    </lineage>
</organism>
<dbReference type="Gene3D" id="2.140.10.30">
    <property type="entry name" value="Dipeptidylpeptidase IV, N-terminal domain"/>
    <property type="match status" value="1"/>
</dbReference>
<keyword evidence="12" id="KW-0325">Glycoprotein</keyword>
<keyword evidence="7" id="KW-0378">Hydrolase</keyword>
<feature type="region of interest" description="Disordered" evidence="13">
    <location>
        <begin position="1"/>
        <end position="52"/>
    </location>
</feature>
<gene>
    <name evidence="17" type="ORF">D9757_006636</name>
</gene>
<dbReference type="GO" id="GO:0006508">
    <property type="term" value="P:proteolysis"/>
    <property type="evidence" value="ECO:0007669"/>
    <property type="project" value="UniProtKB-KW"/>
</dbReference>
<comment type="similarity">
    <text evidence="2">Belongs to the peptidase S9B family.</text>
</comment>
<keyword evidence="11 14" id="KW-0472">Membrane</keyword>
<dbReference type="GO" id="GO:0005774">
    <property type="term" value="C:vacuolar membrane"/>
    <property type="evidence" value="ECO:0007669"/>
    <property type="project" value="UniProtKB-SubCell"/>
</dbReference>
<dbReference type="PANTHER" id="PTHR11731">
    <property type="entry name" value="PROTEASE FAMILY S9B,C DIPEPTIDYL-PEPTIDASE IV-RELATED"/>
    <property type="match status" value="1"/>
</dbReference>
<evidence type="ECO:0000256" key="9">
    <source>
        <dbReference type="ARBA" id="ARBA00022968"/>
    </source>
</evidence>
<dbReference type="SUPFAM" id="SSF53474">
    <property type="entry name" value="alpha/beta-Hydrolases"/>
    <property type="match status" value="1"/>
</dbReference>
<dbReference type="OrthoDB" id="16520at2759"/>
<evidence type="ECO:0000259" key="16">
    <source>
        <dbReference type="Pfam" id="PF00930"/>
    </source>
</evidence>
<keyword evidence="5" id="KW-0645">Protease</keyword>
<dbReference type="Pfam" id="PF00326">
    <property type="entry name" value="Peptidase_S9"/>
    <property type="match status" value="1"/>
</dbReference>
<dbReference type="Pfam" id="PF00930">
    <property type="entry name" value="DPPIV_N"/>
    <property type="match status" value="1"/>
</dbReference>
<evidence type="ECO:0000259" key="15">
    <source>
        <dbReference type="Pfam" id="PF00326"/>
    </source>
</evidence>
<dbReference type="InterPro" id="IPR001375">
    <property type="entry name" value="Peptidase_S9_cat"/>
</dbReference>
<keyword evidence="6 14" id="KW-0812">Transmembrane</keyword>
<reference evidence="17 18" key="1">
    <citation type="journal article" date="2020" name="ISME J.">
        <title>Uncovering the hidden diversity of litter-decomposition mechanisms in mushroom-forming fungi.</title>
        <authorList>
            <person name="Floudas D."/>
            <person name="Bentzer J."/>
            <person name="Ahren D."/>
            <person name="Johansson T."/>
            <person name="Persson P."/>
            <person name="Tunlid A."/>
        </authorList>
    </citation>
    <scope>NUCLEOTIDE SEQUENCE [LARGE SCALE GENOMIC DNA]</scope>
    <source>
        <strain evidence="17 18">CBS 406.79</strain>
    </source>
</reference>
<evidence type="ECO:0000256" key="5">
    <source>
        <dbReference type="ARBA" id="ARBA00022670"/>
    </source>
</evidence>
<dbReference type="InterPro" id="IPR029058">
    <property type="entry name" value="AB_hydrolase_fold"/>
</dbReference>
<evidence type="ECO:0000256" key="6">
    <source>
        <dbReference type="ARBA" id="ARBA00022692"/>
    </source>
</evidence>
<keyword evidence="18" id="KW-1185">Reference proteome</keyword>
<dbReference type="PROSITE" id="PS00708">
    <property type="entry name" value="PRO_ENDOPEP_SER"/>
    <property type="match status" value="1"/>
</dbReference>
<evidence type="ECO:0000256" key="4">
    <source>
        <dbReference type="ARBA" id="ARBA00022554"/>
    </source>
</evidence>
<evidence type="ECO:0000256" key="2">
    <source>
        <dbReference type="ARBA" id="ARBA00006150"/>
    </source>
</evidence>
<evidence type="ECO:0000256" key="8">
    <source>
        <dbReference type="ARBA" id="ARBA00022825"/>
    </source>
</evidence>
<feature type="compositionally biased region" description="Polar residues" evidence="13">
    <location>
        <begin position="16"/>
        <end position="32"/>
    </location>
</feature>
<evidence type="ECO:0000256" key="11">
    <source>
        <dbReference type="ARBA" id="ARBA00023136"/>
    </source>
</evidence>
<comment type="caution">
    <text evidence="17">The sequence shown here is derived from an EMBL/GenBank/DDBJ whole genome shotgun (WGS) entry which is preliminary data.</text>
</comment>
<evidence type="ECO:0000256" key="7">
    <source>
        <dbReference type="ARBA" id="ARBA00022801"/>
    </source>
</evidence>
<comment type="subcellular location">
    <subcellularLocation>
        <location evidence="1">Vacuole membrane</location>
        <topology evidence="1">Single-pass type II membrane protein</topology>
    </subcellularLocation>
</comment>
<dbReference type="InterPro" id="IPR002471">
    <property type="entry name" value="Pept_S9_AS"/>
</dbReference>
<keyword evidence="8" id="KW-0720">Serine protease</keyword>
<keyword evidence="9" id="KW-0735">Signal-anchor</keyword>
<dbReference type="GO" id="GO:0008239">
    <property type="term" value="F:dipeptidyl-peptidase activity"/>
    <property type="evidence" value="ECO:0007669"/>
    <property type="project" value="TreeGrafter"/>
</dbReference>
<evidence type="ECO:0000256" key="13">
    <source>
        <dbReference type="SAM" id="MobiDB-lite"/>
    </source>
</evidence>
<dbReference type="Gene3D" id="3.40.50.1820">
    <property type="entry name" value="alpha/beta hydrolase"/>
    <property type="match status" value="1"/>
</dbReference>
<dbReference type="GO" id="GO:0004252">
    <property type="term" value="F:serine-type endopeptidase activity"/>
    <property type="evidence" value="ECO:0007669"/>
    <property type="project" value="InterPro"/>
</dbReference>
<evidence type="ECO:0000256" key="3">
    <source>
        <dbReference type="ARBA" id="ARBA00022438"/>
    </source>
</evidence>
<feature type="domain" description="Dipeptidylpeptidase IV N-terminal" evidence="16">
    <location>
        <begin position="198"/>
        <end position="601"/>
    </location>
</feature>
<feature type="domain" description="Peptidase S9 prolyl oligopeptidase catalytic" evidence="15">
    <location>
        <begin position="686"/>
        <end position="886"/>
    </location>
</feature>
<dbReference type="GO" id="GO:0004177">
    <property type="term" value="F:aminopeptidase activity"/>
    <property type="evidence" value="ECO:0007669"/>
    <property type="project" value="UniProtKB-KW"/>
</dbReference>
<proteinExistence type="inferred from homology"/>
<evidence type="ECO:0000256" key="14">
    <source>
        <dbReference type="SAM" id="Phobius"/>
    </source>
</evidence>